<dbReference type="SMART" id="SM00448">
    <property type="entry name" value="REC"/>
    <property type="match status" value="1"/>
</dbReference>
<dbReference type="PANTHER" id="PTHR45138:SF9">
    <property type="entry name" value="DIGUANYLATE CYCLASE DGCM-RELATED"/>
    <property type="match status" value="1"/>
</dbReference>
<evidence type="ECO:0000313" key="7">
    <source>
        <dbReference type="Proteomes" id="UP000482487"/>
    </source>
</evidence>
<dbReference type="CDD" id="cd01949">
    <property type="entry name" value="GGDEF"/>
    <property type="match status" value="1"/>
</dbReference>
<dbReference type="InterPro" id="IPR043128">
    <property type="entry name" value="Rev_trsase/Diguanyl_cyclase"/>
</dbReference>
<dbReference type="Pfam" id="PF00072">
    <property type="entry name" value="Response_reg"/>
    <property type="match status" value="1"/>
</dbReference>
<comment type="caution">
    <text evidence="6">The sequence shown here is derived from an EMBL/GenBank/DDBJ whole genome shotgun (WGS) entry which is preliminary data.</text>
</comment>
<dbReference type="InterPro" id="IPR029787">
    <property type="entry name" value="Nucleotide_cyclase"/>
</dbReference>
<dbReference type="NCBIfam" id="TIGR00254">
    <property type="entry name" value="GGDEF"/>
    <property type="match status" value="1"/>
</dbReference>
<dbReference type="GO" id="GO:0052621">
    <property type="term" value="F:diguanylate cyclase activity"/>
    <property type="evidence" value="ECO:0007669"/>
    <property type="project" value="UniProtKB-EC"/>
</dbReference>
<dbReference type="CDD" id="cd17536">
    <property type="entry name" value="REC_YesN-like"/>
    <property type="match status" value="1"/>
</dbReference>
<dbReference type="RefSeq" id="WP_160959217.1">
    <property type="nucleotide sequence ID" value="NZ_WVUD01000005.1"/>
</dbReference>
<evidence type="ECO:0000256" key="3">
    <source>
        <dbReference type="PROSITE-ProRule" id="PRU00169"/>
    </source>
</evidence>
<dbReference type="InterPro" id="IPR000160">
    <property type="entry name" value="GGDEF_dom"/>
</dbReference>
<evidence type="ECO:0000313" key="6">
    <source>
        <dbReference type="EMBL" id="MYL82500.1"/>
    </source>
</evidence>
<dbReference type="InterPro" id="IPR050469">
    <property type="entry name" value="Diguanylate_Cyclase"/>
</dbReference>
<evidence type="ECO:0000256" key="2">
    <source>
        <dbReference type="ARBA" id="ARBA00034247"/>
    </source>
</evidence>
<organism evidence="6 7">
    <name type="scientific">Solidesulfovibrio aerotolerans</name>
    <dbReference type="NCBI Taxonomy" id="295255"/>
    <lineage>
        <taxon>Bacteria</taxon>
        <taxon>Pseudomonadati</taxon>
        <taxon>Thermodesulfobacteriota</taxon>
        <taxon>Desulfovibrionia</taxon>
        <taxon>Desulfovibrionales</taxon>
        <taxon>Desulfovibrionaceae</taxon>
        <taxon>Solidesulfovibrio</taxon>
    </lineage>
</organism>
<feature type="modified residue" description="4-aspartylphosphate" evidence="3">
    <location>
        <position position="67"/>
    </location>
</feature>
<accession>A0A7C9ITJ3</accession>
<protein>
    <recommendedName>
        <fullName evidence="1">diguanylate cyclase</fullName>
        <ecNumber evidence="1">2.7.7.65</ecNumber>
    </recommendedName>
</protein>
<gene>
    <name evidence="6" type="ORF">GTA51_05025</name>
</gene>
<dbReference type="Gene3D" id="3.30.70.270">
    <property type="match status" value="1"/>
</dbReference>
<comment type="catalytic activity">
    <reaction evidence="2">
        <text>2 GTP = 3',3'-c-di-GMP + 2 diphosphate</text>
        <dbReference type="Rhea" id="RHEA:24898"/>
        <dbReference type="ChEBI" id="CHEBI:33019"/>
        <dbReference type="ChEBI" id="CHEBI:37565"/>
        <dbReference type="ChEBI" id="CHEBI:58805"/>
        <dbReference type="EC" id="2.7.7.65"/>
    </reaction>
</comment>
<dbReference type="AlphaFoldDB" id="A0A7C9ITJ3"/>
<dbReference type="Proteomes" id="UP000482487">
    <property type="component" value="Unassembled WGS sequence"/>
</dbReference>
<dbReference type="PROSITE" id="PS50110">
    <property type="entry name" value="RESPONSE_REGULATORY"/>
    <property type="match status" value="1"/>
</dbReference>
<dbReference type="SMART" id="SM00267">
    <property type="entry name" value="GGDEF"/>
    <property type="match status" value="1"/>
</dbReference>
<dbReference type="FunFam" id="3.30.70.270:FF:000001">
    <property type="entry name" value="Diguanylate cyclase domain protein"/>
    <property type="match status" value="1"/>
</dbReference>
<dbReference type="Pfam" id="PF00990">
    <property type="entry name" value="GGDEF"/>
    <property type="match status" value="1"/>
</dbReference>
<name>A0A7C9ITJ3_9BACT</name>
<evidence type="ECO:0000259" key="4">
    <source>
        <dbReference type="PROSITE" id="PS50110"/>
    </source>
</evidence>
<dbReference type="OrthoDB" id="9812260at2"/>
<reference evidence="6 7" key="1">
    <citation type="submission" date="2020-01" db="EMBL/GenBank/DDBJ databases">
        <title>Genome sequence of Desulfovibrio aerotolerans DSM 16695(T).</title>
        <authorList>
            <person name="Karnachuk O."/>
            <person name="Avakyan M."/>
            <person name="Mardanov A."/>
            <person name="Kadnikov V."/>
            <person name="Ravin N."/>
        </authorList>
    </citation>
    <scope>NUCLEOTIDE SEQUENCE [LARGE SCALE GENOMIC DNA]</scope>
    <source>
        <strain evidence="6 7">DSM 16695</strain>
    </source>
</reference>
<evidence type="ECO:0000259" key="5">
    <source>
        <dbReference type="PROSITE" id="PS50887"/>
    </source>
</evidence>
<dbReference type="PROSITE" id="PS50887">
    <property type="entry name" value="GGDEF"/>
    <property type="match status" value="1"/>
</dbReference>
<sequence>MTPPRLLPERLRPLRSMHILVVEDDRFAREQLSLLLSRFAARLTTAADGAQGLETYKFERPDIVVTDINMPRLDGLDMAQAIKAMDPNTPVILVTAHSDTRFFLRSIDIGIDGYVVKPIDADNLLALLAKEAKTLLDARAAEDRAGMFRFILDINPNFILTLHAGEVDYINRTFLDFLGAPDLATLKLGQHAGRFLELDGRGFDAADLSWTALLGQHENHTHQAVFTPLPIGSDRARTYLVSSAGFPELGRTIITFTDITPLAEERRILRIRAATDALTGIANRAELAEALERECNRTSRHADNLCAIMFDIDHFKVVNDTYGHPAGDVVLTTLTHLVSRHVRDHDTFGRYGGEEFLLITPQTGIEAARQLAERLRSEIENHSFPAIGQVTCSFGVTANRPDDTPNSLIARADTALYDAKEAGRNCVVVR</sequence>
<dbReference type="Gene3D" id="3.40.50.2300">
    <property type="match status" value="1"/>
</dbReference>
<proteinExistence type="predicted"/>
<keyword evidence="3" id="KW-0597">Phosphoprotein</keyword>
<dbReference type="InterPro" id="IPR001789">
    <property type="entry name" value="Sig_transdc_resp-reg_receiver"/>
</dbReference>
<dbReference type="InterPro" id="IPR011006">
    <property type="entry name" value="CheY-like_superfamily"/>
</dbReference>
<dbReference type="EMBL" id="WVUD01000005">
    <property type="protein sequence ID" value="MYL82500.1"/>
    <property type="molecule type" value="Genomic_DNA"/>
</dbReference>
<feature type="domain" description="GGDEF" evidence="5">
    <location>
        <begin position="303"/>
        <end position="430"/>
    </location>
</feature>
<dbReference type="SUPFAM" id="SSF52172">
    <property type="entry name" value="CheY-like"/>
    <property type="match status" value="1"/>
</dbReference>
<dbReference type="GO" id="GO:0000160">
    <property type="term" value="P:phosphorelay signal transduction system"/>
    <property type="evidence" value="ECO:0007669"/>
    <property type="project" value="InterPro"/>
</dbReference>
<dbReference type="EC" id="2.7.7.65" evidence="1"/>
<dbReference type="PANTHER" id="PTHR45138">
    <property type="entry name" value="REGULATORY COMPONENTS OF SENSORY TRANSDUCTION SYSTEM"/>
    <property type="match status" value="1"/>
</dbReference>
<feature type="domain" description="Response regulatory" evidence="4">
    <location>
        <begin position="18"/>
        <end position="132"/>
    </location>
</feature>
<evidence type="ECO:0000256" key="1">
    <source>
        <dbReference type="ARBA" id="ARBA00012528"/>
    </source>
</evidence>
<dbReference type="SUPFAM" id="SSF55073">
    <property type="entry name" value="Nucleotide cyclase"/>
    <property type="match status" value="1"/>
</dbReference>
<keyword evidence="7" id="KW-1185">Reference proteome</keyword>